<reference evidence="10 11" key="1">
    <citation type="submission" date="2018-09" db="EMBL/GenBank/DDBJ databases">
        <title>YIM 75507 draft genome.</title>
        <authorList>
            <person name="Tang S."/>
            <person name="Feng Y."/>
        </authorList>
    </citation>
    <scope>NUCLEOTIDE SEQUENCE [LARGE SCALE GENOMIC DNA]</scope>
    <source>
        <strain evidence="10 11">YIM 75507</strain>
    </source>
</reference>
<dbReference type="FunFam" id="1.10.10.10:FF:000056">
    <property type="entry name" value="IclR family transcriptional regulator"/>
    <property type="match status" value="1"/>
</dbReference>
<keyword evidence="4" id="KW-0804">Transcription</keyword>
<dbReference type="Pfam" id="PF01614">
    <property type="entry name" value="IclR_C"/>
    <property type="match status" value="1"/>
</dbReference>
<name>A0A3A4ALM9_9ACTN</name>
<dbReference type="InterPro" id="IPR005471">
    <property type="entry name" value="Tscrpt_reg_IclR_N"/>
</dbReference>
<dbReference type="InterPro" id="IPR014757">
    <property type="entry name" value="Tscrpt_reg_IclR_C"/>
</dbReference>
<dbReference type="InterPro" id="IPR036390">
    <property type="entry name" value="WH_DNA-bd_sf"/>
</dbReference>
<evidence type="ECO:0000256" key="3">
    <source>
        <dbReference type="ARBA" id="ARBA00023125"/>
    </source>
</evidence>
<dbReference type="Proteomes" id="UP000265768">
    <property type="component" value="Unassembled WGS sequence"/>
</dbReference>
<dbReference type="Gene3D" id="3.30.450.40">
    <property type="match status" value="1"/>
</dbReference>
<keyword evidence="1" id="KW-0319">Glycerol metabolism</keyword>
<keyword evidence="3" id="KW-0238">DNA-binding</keyword>
<dbReference type="InterPro" id="IPR050707">
    <property type="entry name" value="HTH_MetabolicPath_Reg"/>
</dbReference>
<evidence type="ECO:0000256" key="7">
    <source>
        <dbReference type="SAM" id="MobiDB-lite"/>
    </source>
</evidence>
<keyword evidence="11" id="KW-1185">Reference proteome</keyword>
<evidence type="ECO:0000313" key="10">
    <source>
        <dbReference type="EMBL" id="RJL22061.1"/>
    </source>
</evidence>
<dbReference type="PROSITE" id="PS51078">
    <property type="entry name" value="ICLR_ED"/>
    <property type="match status" value="1"/>
</dbReference>
<evidence type="ECO:0000259" key="8">
    <source>
        <dbReference type="PROSITE" id="PS51077"/>
    </source>
</evidence>
<evidence type="ECO:0000256" key="6">
    <source>
        <dbReference type="ARBA" id="ARBA00070406"/>
    </source>
</evidence>
<comment type="caution">
    <text evidence="10">The sequence shown here is derived from an EMBL/GenBank/DDBJ whole genome shotgun (WGS) entry which is preliminary data.</text>
</comment>
<feature type="domain" description="HTH iclR-type" evidence="8">
    <location>
        <begin position="21"/>
        <end position="82"/>
    </location>
</feature>
<sequence>MPGAGGRGQSTAVPQDRPARPPVTRRVLAILAAFTPETPAMPLAEIARRAGLPPATAHRLVAELTRWGALERDERGVYRIGLRLWEVGALAPRGLGLREAAMPFLEDLYEATHENVQLAVLDGLEVVYLERISGRDAVHVFTRVGGRFDACATGVGLALLAHADRELQERAIAAPKLRRTPKTICDPGELRRVLADVRRTGVAISDGQVELVALSVAAPVFGPGDRAVAAVSVVVPSRERAALPLVPAVLAAARGISRALGAPRALRAPDSVRQSRPTP</sequence>
<dbReference type="PANTHER" id="PTHR30136">
    <property type="entry name" value="HELIX-TURN-HELIX TRANSCRIPTIONAL REGULATOR, ICLR FAMILY"/>
    <property type="match status" value="1"/>
</dbReference>
<dbReference type="SUPFAM" id="SSF55781">
    <property type="entry name" value="GAF domain-like"/>
    <property type="match status" value="1"/>
</dbReference>
<dbReference type="InterPro" id="IPR036388">
    <property type="entry name" value="WH-like_DNA-bd_sf"/>
</dbReference>
<dbReference type="GO" id="GO:0045892">
    <property type="term" value="P:negative regulation of DNA-templated transcription"/>
    <property type="evidence" value="ECO:0007669"/>
    <property type="project" value="TreeGrafter"/>
</dbReference>
<dbReference type="SMART" id="SM00346">
    <property type="entry name" value="HTH_ICLR"/>
    <property type="match status" value="1"/>
</dbReference>
<dbReference type="AlphaFoldDB" id="A0A3A4ALM9"/>
<evidence type="ECO:0000313" key="11">
    <source>
        <dbReference type="Proteomes" id="UP000265768"/>
    </source>
</evidence>
<proteinExistence type="predicted"/>
<dbReference type="GO" id="GO:0003700">
    <property type="term" value="F:DNA-binding transcription factor activity"/>
    <property type="evidence" value="ECO:0007669"/>
    <property type="project" value="TreeGrafter"/>
</dbReference>
<feature type="region of interest" description="Disordered" evidence="7">
    <location>
        <begin position="1"/>
        <end position="21"/>
    </location>
</feature>
<feature type="domain" description="IclR-ED" evidence="9">
    <location>
        <begin position="83"/>
        <end position="262"/>
    </location>
</feature>
<dbReference type="Gene3D" id="1.10.10.10">
    <property type="entry name" value="Winged helix-like DNA-binding domain superfamily/Winged helix DNA-binding domain"/>
    <property type="match status" value="1"/>
</dbReference>
<dbReference type="OrthoDB" id="60629at2"/>
<dbReference type="GO" id="GO:0003677">
    <property type="term" value="F:DNA binding"/>
    <property type="evidence" value="ECO:0007669"/>
    <property type="project" value="UniProtKB-KW"/>
</dbReference>
<protein>
    <recommendedName>
        <fullName evidence="6">Glycerol operon regulatory protein</fullName>
    </recommendedName>
</protein>
<dbReference type="PROSITE" id="PS51077">
    <property type="entry name" value="HTH_ICLR"/>
    <property type="match status" value="1"/>
</dbReference>
<evidence type="ECO:0000256" key="4">
    <source>
        <dbReference type="ARBA" id="ARBA00023163"/>
    </source>
</evidence>
<accession>A0A3A4ALM9</accession>
<comment type="function">
    <text evidence="5">May be an activator protein for the gylABX operon.</text>
</comment>
<dbReference type="GO" id="GO:0006071">
    <property type="term" value="P:glycerol metabolic process"/>
    <property type="evidence" value="ECO:0007669"/>
    <property type="project" value="UniProtKB-KW"/>
</dbReference>
<evidence type="ECO:0000256" key="1">
    <source>
        <dbReference type="ARBA" id="ARBA00022798"/>
    </source>
</evidence>
<gene>
    <name evidence="10" type="ORF">D5H75_36300</name>
</gene>
<evidence type="ECO:0000256" key="2">
    <source>
        <dbReference type="ARBA" id="ARBA00023015"/>
    </source>
</evidence>
<evidence type="ECO:0000259" key="9">
    <source>
        <dbReference type="PROSITE" id="PS51078"/>
    </source>
</evidence>
<keyword evidence="2" id="KW-0805">Transcription regulation</keyword>
<dbReference type="EMBL" id="QZEY01000023">
    <property type="protein sequence ID" value="RJL22061.1"/>
    <property type="molecule type" value="Genomic_DNA"/>
</dbReference>
<evidence type="ECO:0000256" key="5">
    <source>
        <dbReference type="ARBA" id="ARBA00058938"/>
    </source>
</evidence>
<dbReference type="InterPro" id="IPR029016">
    <property type="entry name" value="GAF-like_dom_sf"/>
</dbReference>
<dbReference type="SUPFAM" id="SSF46785">
    <property type="entry name" value="Winged helix' DNA-binding domain"/>
    <property type="match status" value="1"/>
</dbReference>
<dbReference type="PANTHER" id="PTHR30136:SF24">
    <property type="entry name" value="HTH-TYPE TRANSCRIPTIONAL REPRESSOR ALLR"/>
    <property type="match status" value="1"/>
</dbReference>
<dbReference type="Pfam" id="PF09339">
    <property type="entry name" value="HTH_IclR"/>
    <property type="match status" value="1"/>
</dbReference>
<organism evidence="10 11">
    <name type="scientific">Bailinhaonella thermotolerans</name>
    <dbReference type="NCBI Taxonomy" id="1070861"/>
    <lineage>
        <taxon>Bacteria</taxon>
        <taxon>Bacillati</taxon>
        <taxon>Actinomycetota</taxon>
        <taxon>Actinomycetes</taxon>
        <taxon>Streptosporangiales</taxon>
        <taxon>Streptosporangiaceae</taxon>
        <taxon>Bailinhaonella</taxon>
    </lineage>
</organism>